<dbReference type="EMBL" id="JAJJMB010013076">
    <property type="protein sequence ID" value="KAI3871221.1"/>
    <property type="molecule type" value="Genomic_DNA"/>
</dbReference>
<dbReference type="PANTHER" id="PTHR47991">
    <property type="entry name" value="OXOGLUTARATE/IRON-DEPENDENT DIOXYGENASE"/>
    <property type="match status" value="1"/>
</dbReference>
<dbReference type="InterPro" id="IPR026992">
    <property type="entry name" value="DIOX_N"/>
</dbReference>
<dbReference type="GO" id="GO:0046872">
    <property type="term" value="F:metal ion binding"/>
    <property type="evidence" value="ECO:0007669"/>
    <property type="project" value="UniProtKB-KW"/>
</dbReference>
<dbReference type="GO" id="GO:0016491">
    <property type="term" value="F:oxidoreductase activity"/>
    <property type="evidence" value="ECO:0007669"/>
    <property type="project" value="UniProtKB-KW"/>
</dbReference>
<dbReference type="Proteomes" id="UP001202328">
    <property type="component" value="Unassembled WGS sequence"/>
</dbReference>
<evidence type="ECO:0000256" key="2">
    <source>
        <dbReference type="ARBA" id="ARBA00022723"/>
    </source>
</evidence>
<keyword evidence="7" id="KW-1185">Reference proteome</keyword>
<comment type="caution">
    <text evidence="6">The sequence shown here is derived from an EMBL/GenBank/DDBJ whole genome shotgun (WGS) entry which is preliminary data.</text>
</comment>
<evidence type="ECO:0000259" key="5">
    <source>
        <dbReference type="PROSITE" id="PS51471"/>
    </source>
</evidence>
<proteinExistence type="inferred from homology"/>
<dbReference type="SUPFAM" id="SSF51197">
    <property type="entry name" value="Clavaminate synthase-like"/>
    <property type="match status" value="1"/>
</dbReference>
<dbReference type="InterPro" id="IPR044861">
    <property type="entry name" value="IPNS-like_FE2OG_OXY"/>
</dbReference>
<evidence type="ECO:0000256" key="3">
    <source>
        <dbReference type="ARBA" id="ARBA00023004"/>
    </source>
</evidence>
<dbReference type="FunFam" id="2.60.120.330:FF:000079">
    <property type="entry name" value="Protein SRG1"/>
    <property type="match status" value="1"/>
</dbReference>
<name>A0AAD4X9B0_9MAGN</name>
<keyword evidence="3 4" id="KW-0408">Iron</keyword>
<evidence type="ECO:0000313" key="6">
    <source>
        <dbReference type="EMBL" id="KAI3871221.1"/>
    </source>
</evidence>
<evidence type="ECO:0000256" key="4">
    <source>
        <dbReference type="RuleBase" id="RU003682"/>
    </source>
</evidence>
<gene>
    <name evidence="6" type="ORF">MKW98_015121</name>
</gene>
<organism evidence="6 7">
    <name type="scientific">Papaver atlanticum</name>
    <dbReference type="NCBI Taxonomy" id="357466"/>
    <lineage>
        <taxon>Eukaryota</taxon>
        <taxon>Viridiplantae</taxon>
        <taxon>Streptophyta</taxon>
        <taxon>Embryophyta</taxon>
        <taxon>Tracheophyta</taxon>
        <taxon>Spermatophyta</taxon>
        <taxon>Magnoliopsida</taxon>
        <taxon>Ranunculales</taxon>
        <taxon>Papaveraceae</taxon>
        <taxon>Papaveroideae</taxon>
        <taxon>Papaver</taxon>
    </lineage>
</organism>
<dbReference type="InterPro" id="IPR050295">
    <property type="entry name" value="Plant_2OG-oxidoreductases"/>
</dbReference>
<protein>
    <recommendedName>
        <fullName evidence="5">Fe2OG dioxygenase domain-containing protein</fullName>
    </recommendedName>
</protein>
<keyword evidence="4" id="KW-0560">Oxidoreductase</keyword>
<dbReference type="AlphaFoldDB" id="A0AAD4X9B0"/>
<dbReference type="InterPro" id="IPR027443">
    <property type="entry name" value="IPNS-like_sf"/>
</dbReference>
<sequence>METAKVIKLGNGLSVPSVQELAKHTLAEIPSRYICTDQESVITGASVIHETVPVIDLGNLLSPEPITRKSELDNLHSACREWGFFRVYIYVILNTLLVENVKSEMERFFNLPMDDKIKYGQKEGDDEGFGQYFVNSDDQRLDWADVFYMVTLPHHLRKPYLFPNLPIPLRETMESYSLGMNKLAMILFDMMEKALQVVDTKVMTGLFENGLQSMRMNYYPPCPRPELVLGLTPHSDFGGLTILLQVNEVEGLQIRKEERWISVKPLPNALTVNVGDVLEILTNGIYRSVQHRAVTNSTKKRLLIDAFISRIESYYYHFYYNYKTHQLSIVTFRDPKLESEIGPISSLITPQTPAMFRRVGFEELAEKMRSAKLDRKSFLDCMRIGESI</sequence>
<dbReference type="InterPro" id="IPR005123">
    <property type="entry name" value="Oxoglu/Fe-dep_dioxygenase_dom"/>
</dbReference>
<comment type="similarity">
    <text evidence="1 4">Belongs to the iron/ascorbate-dependent oxidoreductase family.</text>
</comment>
<dbReference type="Pfam" id="PF14226">
    <property type="entry name" value="DIOX_N"/>
    <property type="match status" value="1"/>
</dbReference>
<keyword evidence="2 4" id="KW-0479">Metal-binding</keyword>
<evidence type="ECO:0000313" key="7">
    <source>
        <dbReference type="Proteomes" id="UP001202328"/>
    </source>
</evidence>
<feature type="domain" description="Fe2OG dioxygenase" evidence="5">
    <location>
        <begin position="210"/>
        <end position="313"/>
    </location>
</feature>
<dbReference type="Pfam" id="PF03171">
    <property type="entry name" value="2OG-FeII_Oxy"/>
    <property type="match status" value="1"/>
</dbReference>
<dbReference type="Gene3D" id="2.60.120.330">
    <property type="entry name" value="B-lactam Antibiotic, Isopenicillin N Synthase, Chain"/>
    <property type="match status" value="1"/>
</dbReference>
<evidence type="ECO:0000256" key="1">
    <source>
        <dbReference type="ARBA" id="ARBA00008056"/>
    </source>
</evidence>
<dbReference type="PROSITE" id="PS51471">
    <property type="entry name" value="FE2OG_OXY"/>
    <property type="match status" value="1"/>
</dbReference>
<accession>A0AAD4X9B0</accession>
<reference evidence="6" key="1">
    <citation type="submission" date="2022-04" db="EMBL/GenBank/DDBJ databases">
        <title>A functionally conserved STORR gene fusion in Papaver species that diverged 16.8 million years ago.</title>
        <authorList>
            <person name="Catania T."/>
        </authorList>
    </citation>
    <scope>NUCLEOTIDE SEQUENCE</scope>
    <source>
        <strain evidence="6">S-188037</strain>
    </source>
</reference>